<dbReference type="InterPro" id="IPR029398">
    <property type="entry name" value="PolB_thumb"/>
</dbReference>
<keyword evidence="6" id="KW-0488">Methylation</keyword>
<dbReference type="GO" id="GO:0003677">
    <property type="term" value="F:DNA binding"/>
    <property type="evidence" value="ECO:0007669"/>
    <property type="project" value="InterPro"/>
</dbReference>
<name>A0A1F8DTB9_9BACT</name>
<dbReference type="Pfam" id="PF14520">
    <property type="entry name" value="HHH_5"/>
    <property type="match status" value="1"/>
</dbReference>
<keyword evidence="8" id="KW-0808">Transferase</keyword>
<comment type="caution">
    <text evidence="25">The sequence shown here is derived from an EMBL/GenBank/DDBJ whole genome shotgun (WGS) entry which is preliminary data.</text>
</comment>
<dbReference type="Pfam" id="PF02811">
    <property type="entry name" value="PHP"/>
    <property type="match status" value="1"/>
</dbReference>
<proteinExistence type="predicted"/>
<dbReference type="InterPro" id="IPR010996">
    <property type="entry name" value="HHH_MUS81"/>
</dbReference>
<dbReference type="PRINTS" id="PR00869">
    <property type="entry name" value="DNAPOLX"/>
</dbReference>
<comment type="catalytic activity">
    <reaction evidence="21">
        <text>DNA(n) + a 2'-deoxyribonucleoside 5'-triphosphate = DNA(n+1) + diphosphate</text>
        <dbReference type="Rhea" id="RHEA:22508"/>
        <dbReference type="Rhea" id="RHEA-COMP:17339"/>
        <dbReference type="Rhea" id="RHEA-COMP:17340"/>
        <dbReference type="ChEBI" id="CHEBI:33019"/>
        <dbReference type="ChEBI" id="CHEBI:61560"/>
        <dbReference type="ChEBI" id="CHEBI:173112"/>
        <dbReference type="EC" id="2.7.7.7"/>
    </reaction>
</comment>
<evidence type="ECO:0000256" key="13">
    <source>
        <dbReference type="ARBA" id="ARBA00022932"/>
    </source>
</evidence>
<evidence type="ECO:0000256" key="7">
    <source>
        <dbReference type="ARBA" id="ARBA00022634"/>
    </source>
</evidence>
<dbReference type="AlphaFoldDB" id="A0A1F8DTB9"/>
<reference evidence="25 26" key="1">
    <citation type="journal article" date="2016" name="Nat. Commun.">
        <title>Thousands of microbial genomes shed light on interconnected biogeochemical processes in an aquifer system.</title>
        <authorList>
            <person name="Anantharaman K."/>
            <person name="Brown C.T."/>
            <person name="Hug L.A."/>
            <person name="Sharon I."/>
            <person name="Castelle C.J."/>
            <person name="Probst A.J."/>
            <person name="Thomas B.C."/>
            <person name="Singh A."/>
            <person name="Wilkins M.J."/>
            <person name="Karaoz U."/>
            <person name="Brodie E.L."/>
            <person name="Williams K.H."/>
            <person name="Hubbard S.S."/>
            <person name="Banfield J.F."/>
        </authorList>
    </citation>
    <scope>NUCLEOTIDE SEQUENCE [LARGE SCALE GENOMIC DNA]</scope>
</reference>
<keyword evidence="15" id="KW-0234">DNA repair</keyword>
<dbReference type="EC" id="4.2.99.18" evidence="4"/>
<evidence type="ECO:0000256" key="3">
    <source>
        <dbReference type="ARBA" id="ARBA00012417"/>
    </source>
</evidence>
<dbReference type="InterPro" id="IPR002054">
    <property type="entry name" value="DNA-dir_DNA_pol_X"/>
</dbReference>
<dbReference type="STRING" id="1802557.A3A20_00580"/>
<dbReference type="InterPro" id="IPR050243">
    <property type="entry name" value="PHP_phosphatase"/>
</dbReference>
<keyword evidence="11" id="KW-0227">DNA damage</keyword>
<evidence type="ECO:0000256" key="6">
    <source>
        <dbReference type="ARBA" id="ARBA00022481"/>
    </source>
</evidence>
<feature type="domain" description="Polymerase/histidinol phosphatase N-terminal" evidence="23">
    <location>
        <begin position="339"/>
        <end position="422"/>
    </location>
</feature>
<evidence type="ECO:0000256" key="21">
    <source>
        <dbReference type="ARBA" id="ARBA00049244"/>
    </source>
</evidence>
<dbReference type="Pfam" id="PF14716">
    <property type="entry name" value="HHH_8"/>
    <property type="match status" value="1"/>
</dbReference>
<feature type="domain" description="Helix-hairpin-helix DNA-binding motif class 1" evidence="22">
    <location>
        <begin position="93"/>
        <end position="112"/>
    </location>
</feature>
<comment type="cofactor">
    <cofactor evidence="1">
        <name>Mg(2+)</name>
        <dbReference type="ChEBI" id="CHEBI:18420"/>
    </cofactor>
</comment>
<evidence type="ECO:0000256" key="9">
    <source>
        <dbReference type="ARBA" id="ARBA00022695"/>
    </source>
</evidence>
<evidence type="ECO:0000259" key="24">
    <source>
        <dbReference type="SMART" id="SM00483"/>
    </source>
</evidence>
<dbReference type="CDD" id="cd00141">
    <property type="entry name" value="NT_POLXc"/>
    <property type="match status" value="1"/>
</dbReference>
<evidence type="ECO:0000256" key="17">
    <source>
        <dbReference type="ARBA" id="ARBA00035726"/>
    </source>
</evidence>
<dbReference type="InterPro" id="IPR022312">
    <property type="entry name" value="DNA_pol_X"/>
</dbReference>
<dbReference type="PIRSF" id="PIRSF005047">
    <property type="entry name" value="UCP005047_YshC"/>
    <property type="match status" value="1"/>
</dbReference>
<keyword evidence="9" id="KW-0548">Nucleotidyltransferase</keyword>
<dbReference type="GO" id="GO:0140078">
    <property type="term" value="F:class I DNA-(apurinic or apyrimidinic site) endonuclease activity"/>
    <property type="evidence" value="ECO:0007669"/>
    <property type="project" value="UniProtKB-EC"/>
</dbReference>
<dbReference type="PANTHER" id="PTHR36928">
    <property type="entry name" value="PHOSPHATASE YCDX-RELATED"/>
    <property type="match status" value="1"/>
</dbReference>
<dbReference type="InterPro" id="IPR003583">
    <property type="entry name" value="Hlx-hairpin-Hlx_DNA-bd_motif"/>
</dbReference>
<keyword evidence="12" id="KW-0832">Ubl conjugation</keyword>
<dbReference type="InterPro" id="IPR022311">
    <property type="entry name" value="PolX-like"/>
</dbReference>
<dbReference type="EMBL" id="MGIR01000004">
    <property type="protein sequence ID" value="OGM91075.1"/>
    <property type="molecule type" value="Genomic_DNA"/>
</dbReference>
<dbReference type="GO" id="GO:0003887">
    <property type="term" value="F:DNA-directed DNA polymerase activity"/>
    <property type="evidence" value="ECO:0007669"/>
    <property type="project" value="UniProtKB-KW"/>
</dbReference>
<comment type="catalytic activity">
    <reaction evidence="19">
        <text>a 5'-end 2'-deoxyribose-2'-deoxyribonucleotide-DNA = (2E,4S)-4-hydroxypenten-2-al-5-phosphate + a 5'-end 5'-phospho-2'-deoxyribonucleoside-DNA + H(+)</text>
        <dbReference type="Rhea" id="RHEA:76255"/>
        <dbReference type="Rhea" id="RHEA-COMP:13180"/>
        <dbReference type="Rhea" id="RHEA-COMP:18657"/>
        <dbReference type="ChEBI" id="CHEBI:15378"/>
        <dbReference type="ChEBI" id="CHEBI:136412"/>
        <dbReference type="ChEBI" id="CHEBI:195194"/>
        <dbReference type="ChEBI" id="CHEBI:195195"/>
    </reaction>
</comment>
<evidence type="ECO:0000256" key="20">
    <source>
        <dbReference type="ARBA" id="ARBA00045548"/>
    </source>
</evidence>
<accession>A0A1F8DTB9</accession>
<dbReference type="SMART" id="SM00483">
    <property type="entry name" value="POLXc"/>
    <property type="match status" value="1"/>
</dbReference>
<dbReference type="GO" id="GO:0006281">
    <property type="term" value="P:DNA repair"/>
    <property type="evidence" value="ECO:0007669"/>
    <property type="project" value="UniProtKB-KW"/>
</dbReference>
<dbReference type="InterPro" id="IPR037160">
    <property type="entry name" value="DNA_Pol_thumb_sf"/>
</dbReference>
<dbReference type="InterPro" id="IPR047967">
    <property type="entry name" value="PolX_PHP"/>
</dbReference>
<keyword evidence="14" id="KW-0915">Sodium</keyword>
<dbReference type="Gene3D" id="3.30.460.10">
    <property type="entry name" value="Beta Polymerase, domain 2"/>
    <property type="match status" value="1"/>
</dbReference>
<dbReference type="SMART" id="SM00481">
    <property type="entry name" value="POLIIIAc"/>
    <property type="match status" value="1"/>
</dbReference>
<dbReference type="GO" id="GO:0008270">
    <property type="term" value="F:zinc ion binding"/>
    <property type="evidence" value="ECO:0007669"/>
    <property type="project" value="TreeGrafter"/>
</dbReference>
<evidence type="ECO:0000259" key="23">
    <source>
        <dbReference type="SMART" id="SM00481"/>
    </source>
</evidence>
<dbReference type="Gene3D" id="1.10.150.20">
    <property type="entry name" value="5' to 3' exonuclease, C-terminal subdomain"/>
    <property type="match status" value="1"/>
</dbReference>
<evidence type="ECO:0000256" key="19">
    <source>
        <dbReference type="ARBA" id="ARBA00044678"/>
    </source>
</evidence>
<evidence type="ECO:0000256" key="10">
    <source>
        <dbReference type="ARBA" id="ARBA00022705"/>
    </source>
</evidence>
<evidence type="ECO:0000256" key="11">
    <source>
        <dbReference type="ARBA" id="ARBA00022763"/>
    </source>
</evidence>
<dbReference type="InterPro" id="IPR004013">
    <property type="entry name" value="PHP_dom"/>
</dbReference>
<dbReference type="Gene3D" id="3.30.210.10">
    <property type="entry name" value="DNA polymerase, thumb domain"/>
    <property type="match status" value="1"/>
</dbReference>
<evidence type="ECO:0000256" key="1">
    <source>
        <dbReference type="ARBA" id="ARBA00001946"/>
    </source>
</evidence>
<evidence type="ECO:0000256" key="15">
    <source>
        <dbReference type="ARBA" id="ARBA00023204"/>
    </source>
</evidence>
<evidence type="ECO:0000313" key="25">
    <source>
        <dbReference type="EMBL" id="OGM91075.1"/>
    </source>
</evidence>
<dbReference type="SMART" id="SM00278">
    <property type="entry name" value="HhH1"/>
    <property type="match status" value="3"/>
</dbReference>
<sequence length="575" mass="64998">MSNQEIAKILYEIGEYLEMQDVPFKPRAYEKAAEAIDGLQESVSETYKKSGVKAVEEISGVGLSIAEKIEELLKTGHLKYYEELKKKTPVDLSTLTRVEGLGPKNIKKLYQKLGIKTLVDLEKAAKTGRIRNLEGFGEKSEEKILKGIEFLKKSGGRFVLGFATDSVREIEERLGKLPQVKKLNIAGSARRKKETIGDVDILVISDKSKQVMDSFVSMPEVARVFAHGETKSVVRLKNGMEVDLRVVPTESYGAALMYFTGSKDHNIAIREMAIKKGWKLNEYGLFKGKKLIAGRTEEEVYKKFGMDYIEPELRENTGEIELAQKHKLPELIGYDDLKGDLQIQTDWTDGRDSIEAMAKAAFDAGLEYIAITDHTKRLAMTNGLDEKRIKKQWAEIDKVNLKLKAKNLKLTVLKGTECDILKDGIMDLPDEILEKLDVVGASIHSHFNLPRHEQTKRIIRAMENTNVDVVFHLTTRVLNKREPIELDIDEIIKVAKRTGTILEIDAYPDRSDISDSIIRKCVDAGVKMSIDSDAHAKEHIKFLEFGIAQARRGWAKKSDIINGWPLKEMLRNLKR</sequence>
<evidence type="ECO:0000256" key="12">
    <source>
        <dbReference type="ARBA" id="ARBA00022843"/>
    </source>
</evidence>
<comment type="catalytic activity">
    <reaction evidence="18">
        <text>2'-deoxyribonucleotide-(2'-deoxyribose 5'-phosphate)-2'-deoxyribonucleotide-DNA = a 3'-end 2'-deoxyribonucleotide-(2,3-dehydro-2,3-deoxyribose 5'-phosphate)-DNA + a 5'-end 5'-phospho-2'-deoxyribonucleoside-DNA + H(+)</text>
        <dbReference type="Rhea" id="RHEA:66592"/>
        <dbReference type="Rhea" id="RHEA-COMP:13180"/>
        <dbReference type="Rhea" id="RHEA-COMP:16897"/>
        <dbReference type="Rhea" id="RHEA-COMP:17067"/>
        <dbReference type="ChEBI" id="CHEBI:15378"/>
        <dbReference type="ChEBI" id="CHEBI:136412"/>
        <dbReference type="ChEBI" id="CHEBI:157695"/>
        <dbReference type="ChEBI" id="CHEBI:167181"/>
        <dbReference type="EC" id="4.2.99.18"/>
    </reaction>
</comment>
<dbReference type="InterPro" id="IPR043519">
    <property type="entry name" value="NT_sf"/>
</dbReference>
<protein>
    <recommendedName>
        <fullName evidence="5">DNA polymerase beta</fullName>
        <ecNumber evidence="3">2.7.7.7</ecNumber>
        <ecNumber evidence="4">4.2.99.18</ecNumber>
    </recommendedName>
    <alternativeName>
        <fullName evidence="16">5'-deoxyribose-phosphate lyase</fullName>
    </alternativeName>
    <alternativeName>
        <fullName evidence="17">AP lyase</fullName>
    </alternativeName>
</protein>
<dbReference type="EC" id="2.7.7.7" evidence="3"/>
<feature type="domain" description="DNA-directed DNA polymerase X" evidence="24">
    <location>
        <begin position="1"/>
        <end position="315"/>
    </location>
</feature>
<gene>
    <name evidence="25" type="ORF">A3A20_00580</name>
</gene>
<dbReference type="GO" id="GO:0005829">
    <property type="term" value="C:cytosol"/>
    <property type="evidence" value="ECO:0007669"/>
    <property type="project" value="TreeGrafter"/>
</dbReference>
<dbReference type="InterPro" id="IPR002008">
    <property type="entry name" value="DNA_pol_X_beta-like"/>
</dbReference>
<evidence type="ECO:0000256" key="5">
    <source>
        <dbReference type="ARBA" id="ARBA00020020"/>
    </source>
</evidence>
<dbReference type="PANTHER" id="PTHR36928:SF1">
    <property type="entry name" value="PHOSPHATASE YCDX-RELATED"/>
    <property type="match status" value="1"/>
</dbReference>
<dbReference type="SUPFAM" id="SSF81301">
    <property type="entry name" value="Nucleotidyltransferase"/>
    <property type="match status" value="1"/>
</dbReference>
<dbReference type="NCBIfam" id="NF006375">
    <property type="entry name" value="PRK08609.1"/>
    <property type="match status" value="1"/>
</dbReference>
<dbReference type="Gene3D" id="1.10.150.110">
    <property type="entry name" value="DNA polymerase beta, N-terminal domain-like"/>
    <property type="match status" value="1"/>
</dbReference>
<dbReference type="InterPro" id="IPR003141">
    <property type="entry name" value="Pol/His_phosphatase_N"/>
</dbReference>
<feature type="domain" description="Helix-hairpin-helix DNA-binding motif class 1" evidence="22">
    <location>
        <begin position="53"/>
        <end position="72"/>
    </location>
</feature>
<dbReference type="SUPFAM" id="SSF47802">
    <property type="entry name" value="DNA polymerase beta, N-terminal domain-like"/>
    <property type="match status" value="1"/>
</dbReference>
<dbReference type="Pfam" id="PF14791">
    <property type="entry name" value="DNA_pol_B_thumb"/>
    <property type="match status" value="1"/>
</dbReference>
<evidence type="ECO:0000256" key="18">
    <source>
        <dbReference type="ARBA" id="ARBA00044632"/>
    </source>
</evidence>
<evidence type="ECO:0000256" key="8">
    <source>
        <dbReference type="ARBA" id="ARBA00022679"/>
    </source>
</evidence>
<evidence type="ECO:0000256" key="2">
    <source>
        <dbReference type="ARBA" id="ARBA00004496"/>
    </source>
</evidence>
<dbReference type="SUPFAM" id="SSF47781">
    <property type="entry name" value="RuvA domain 2-like"/>
    <property type="match status" value="1"/>
</dbReference>
<dbReference type="InterPro" id="IPR010994">
    <property type="entry name" value="RuvA_2-like"/>
</dbReference>
<evidence type="ECO:0000256" key="4">
    <source>
        <dbReference type="ARBA" id="ARBA00012720"/>
    </source>
</evidence>
<dbReference type="PRINTS" id="PR00870">
    <property type="entry name" value="DNAPOLXBETA"/>
</dbReference>
<organism evidence="25 26">
    <name type="scientific">Candidatus Wolfebacteria bacterium RIFCSPLOWO2_01_FULL_45_19</name>
    <dbReference type="NCBI Taxonomy" id="1802557"/>
    <lineage>
        <taxon>Bacteria</taxon>
        <taxon>Candidatus Wolfeibacteriota</taxon>
    </lineage>
</organism>
<dbReference type="GO" id="GO:0042578">
    <property type="term" value="F:phosphoric ester hydrolase activity"/>
    <property type="evidence" value="ECO:0007669"/>
    <property type="project" value="TreeGrafter"/>
</dbReference>
<dbReference type="SUPFAM" id="SSF89550">
    <property type="entry name" value="PHP domain-like"/>
    <property type="match status" value="1"/>
</dbReference>
<keyword evidence="13" id="KW-0239">DNA-directed DNA polymerase</keyword>
<evidence type="ECO:0000259" key="22">
    <source>
        <dbReference type="SMART" id="SM00278"/>
    </source>
</evidence>
<keyword evidence="7" id="KW-0237">DNA synthesis</keyword>
<dbReference type="InterPro" id="IPR016195">
    <property type="entry name" value="Pol/histidinol_Pase-like"/>
</dbReference>
<evidence type="ECO:0000256" key="16">
    <source>
        <dbReference type="ARBA" id="ARBA00035717"/>
    </source>
</evidence>
<keyword evidence="10" id="KW-0235">DNA replication</keyword>
<dbReference type="InterPro" id="IPR027421">
    <property type="entry name" value="DNA_pol_lamdba_lyase_dom_sf"/>
</dbReference>
<dbReference type="Gene3D" id="3.20.20.140">
    <property type="entry name" value="Metal-dependent hydrolases"/>
    <property type="match status" value="1"/>
</dbReference>
<comment type="function">
    <text evidence="20">Repair polymerase that plays a key role in base-excision repair. During this process, the damaged base is excised by specific DNA glycosylases, the DNA backbone is nicked at the abasic site by an apurinic/apyrimidic (AP) endonuclease, and POLB removes 5'-deoxyribose-phosphate from the preincised AP site acting as a 5'-deoxyribose-phosphate lyase (5'-dRP lyase); through its DNA polymerase activity, it adds one nucleotide to the 3' end of the arising single-nucleotide gap. Conducts 'gap-filling' DNA synthesis in a stepwise distributive fashion rather than in a processive fashion as for other DNA polymerases. It is also able to cleave sugar-phosphate bonds 3' to an intact AP site, acting as an AP lyase.</text>
</comment>
<dbReference type="Proteomes" id="UP000178946">
    <property type="component" value="Unassembled WGS sequence"/>
</dbReference>
<dbReference type="CDD" id="cd07436">
    <property type="entry name" value="PHP_PolX"/>
    <property type="match status" value="1"/>
</dbReference>
<feature type="domain" description="Helix-hairpin-helix DNA-binding motif class 1" evidence="22">
    <location>
        <begin position="128"/>
        <end position="147"/>
    </location>
</feature>
<evidence type="ECO:0000256" key="14">
    <source>
        <dbReference type="ARBA" id="ARBA00023053"/>
    </source>
</evidence>
<evidence type="ECO:0000313" key="26">
    <source>
        <dbReference type="Proteomes" id="UP000178946"/>
    </source>
</evidence>
<comment type="subcellular location">
    <subcellularLocation>
        <location evidence="2">Cytoplasm</location>
    </subcellularLocation>
</comment>